<dbReference type="Gene3D" id="3.50.50.60">
    <property type="entry name" value="FAD/NAD(P)-binding domain"/>
    <property type="match status" value="1"/>
</dbReference>
<keyword evidence="6" id="KW-0560">Oxidoreductase</keyword>
<keyword evidence="4" id="KW-0408">Iron</keyword>
<keyword evidence="6" id="KW-0285">Flavoprotein</keyword>
<organism evidence="8 9">
    <name type="scientific">Planoprotostelium fungivorum</name>
    <dbReference type="NCBI Taxonomy" id="1890364"/>
    <lineage>
        <taxon>Eukaryota</taxon>
        <taxon>Amoebozoa</taxon>
        <taxon>Evosea</taxon>
        <taxon>Variosea</taxon>
        <taxon>Cavosteliida</taxon>
        <taxon>Cavosteliaceae</taxon>
        <taxon>Planoprotostelium</taxon>
    </lineage>
</organism>
<dbReference type="InterPro" id="IPR036922">
    <property type="entry name" value="Rieske_2Fe-2S_sf"/>
</dbReference>
<keyword evidence="9" id="KW-1185">Reference proteome</keyword>
<dbReference type="InParanoid" id="A0A2P6NKN2"/>
<keyword evidence="2" id="KW-0001">2Fe-2S</keyword>
<evidence type="ECO:0000256" key="1">
    <source>
        <dbReference type="ARBA" id="ARBA00001974"/>
    </source>
</evidence>
<dbReference type="STRING" id="1890364.A0A2P6NKN2"/>
<evidence type="ECO:0000256" key="4">
    <source>
        <dbReference type="ARBA" id="ARBA00023004"/>
    </source>
</evidence>
<dbReference type="Gene3D" id="3.30.9.10">
    <property type="entry name" value="D-Amino Acid Oxidase, subunit A, domain 2"/>
    <property type="match status" value="1"/>
</dbReference>
<dbReference type="InterPro" id="IPR001613">
    <property type="entry name" value="Flavin_amine_oxidase"/>
</dbReference>
<accession>A0A2P6NKN2</accession>
<dbReference type="AlphaFoldDB" id="A0A2P6NKN2"/>
<keyword evidence="5" id="KW-0411">Iron-sulfur</keyword>
<evidence type="ECO:0000256" key="5">
    <source>
        <dbReference type="ARBA" id="ARBA00023014"/>
    </source>
</evidence>
<evidence type="ECO:0000256" key="6">
    <source>
        <dbReference type="RuleBase" id="RU362067"/>
    </source>
</evidence>
<dbReference type="Pfam" id="PF00355">
    <property type="entry name" value="Rieske"/>
    <property type="match status" value="1"/>
</dbReference>
<comment type="similarity">
    <text evidence="6">Belongs to the flavin monoamine oxidase family.</text>
</comment>
<protein>
    <recommendedName>
        <fullName evidence="6">Amine oxidase</fullName>
        <ecNumber evidence="6">1.4.3.-</ecNumber>
    </recommendedName>
</protein>
<dbReference type="GO" id="GO:0005737">
    <property type="term" value="C:cytoplasm"/>
    <property type="evidence" value="ECO:0007669"/>
    <property type="project" value="TreeGrafter"/>
</dbReference>
<dbReference type="Proteomes" id="UP000241769">
    <property type="component" value="Unassembled WGS sequence"/>
</dbReference>
<dbReference type="GO" id="GO:0046872">
    <property type="term" value="F:metal ion binding"/>
    <property type="evidence" value="ECO:0007669"/>
    <property type="project" value="UniProtKB-KW"/>
</dbReference>
<dbReference type="InterPro" id="IPR017941">
    <property type="entry name" value="Rieske_2Fe-2S"/>
</dbReference>
<dbReference type="EMBL" id="MDYQ01000061">
    <property type="protein sequence ID" value="PRP84521.1"/>
    <property type="molecule type" value="Genomic_DNA"/>
</dbReference>
<dbReference type="CDD" id="cd03477">
    <property type="entry name" value="Rieske_YhfW_C"/>
    <property type="match status" value="1"/>
</dbReference>
<dbReference type="OrthoDB" id="429143at2759"/>
<reference evidence="8 9" key="1">
    <citation type="journal article" date="2018" name="Genome Biol. Evol.">
        <title>Multiple Roots of Fruiting Body Formation in Amoebozoa.</title>
        <authorList>
            <person name="Hillmann F."/>
            <person name="Forbes G."/>
            <person name="Novohradska S."/>
            <person name="Ferling I."/>
            <person name="Riege K."/>
            <person name="Groth M."/>
            <person name="Westermann M."/>
            <person name="Marz M."/>
            <person name="Spaller T."/>
            <person name="Winckler T."/>
            <person name="Schaap P."/>
            <person name="Glockner G."/>
        </authorList>
    </citation>
    <scope>NUCLEOTIDE SEQUENCE [LARGE SCALE GENOMIC DNA]</scope>
    <source>
        <strain evidence="8 9">Jena</strain>
    </source>
</reference>
<comment type="caution">
    <text evidence="8">The sequence shown here is derived from an EMBL/GenBank/DDBJ whole genome shotgun (WGS) entry which is preliminary data.</text>
</comment>
<dbReference type="SUPFAM" id="SSF51905">
    <property type="entry name" value="FAD/NAD(P)-binding domain"/>
    <property type="match status" value="1"/>
</dbReference>
<dbReference type="PANTHER" id="PTHR13847:SF281">
    <property type="entry name" value="FAD DEPENDENT OXIDOREDUCTASE DOMAIN-CONTAINING PROTEIN"/>
    <property type="match status" value="1"/>
</dbReference>
<feature type="domain" description="Rieske" evidence="7">
    <location>
        <begin position="518"/>
        <end position="602"/>
    </location>
</feature>
<evidence type="ECO:0000259" key="7">
    <source>
        <dbReference type="PROSITE" id="PS51296"/>
    </source>
</evidence>
<dbReference type="PROSITE" id="PS51296">
    <property type="entry name" value="RIESKE"/>
    <property type="match status" value="1"/>
</dbReference>
<dbReference type="GO" id="GO:0051537">
    <property type="term" value="F:2 iron, 2 sulfur cluster binding"/>
    <property type="evidence" value="ECO:0007669"/>
    <property type="project" value="UniProtKB-KW"/>
</dbReference>
<dbReference type="Gene3D" id="2.102.10.10">
    <property type="entry name" value="Rieske [2Fe-2S] iron-sulphur domain"/>
    <property type="match status" value="1"/>
</dbReference>
<proteinExistence type="inferred from homology"/>
<dbReference type="PANTHER" id="PTHR13847">
    <property type="entry name" value="SARCOSINE DEHYDROGENASE-RELATED"/>
    <property type="match status" value="1"/>
</dbReference>
<evidence type="ECO:0000313" key="9">
    <source>
        <dbReference type="Proteomes" id="UP000241769"/>
    </source>
</evidence>
<dbReference type="InterPro" id="IPR006076">
    <property type="entry name" value="FAD-dep_OxRdtase"/>
</dbReference>
<evidence type="ECO:0000256" key="3">
    <source>
        <dbReference type="ARBA" id="ARBA00022723"/>
    </source>
</evidence>
<comment type="cofactor">
    <cofactor evidence="1 6">
        <name>FAD</name>
        <dbReference type="ChEBI" id="CHEBI:57692"/>
    </cofactor>
</comment>
<dbReference type="EC" id="1.4.3.-" evidence="6"/>
<evidence type="ECO:0000256" key="2">
    <source>
        <dbReference type="ARBA" id="ARBA00022714"/>
    </source>
</evidence>
<dbReference type="GO" id="GO:0016491">
    <property type="term" value="F:oxidoreductase activity"/>
    <property type="evidence" value="ECO:0007669"/>
    <property type="project" value="UniProtKB-KW"/>
</dbReference>
<dbReference type="PRINTS" id="PR00757">
    <property type="entry name" value="AMINEOXDASEF"/>
</dbReference>
<name>A0A2P6NKN2_9EUKA</name>
<gene>
    <name evidence="8" type="ORF">PROFUN_05856</name>
</gene>
<keyword evidence="3" id="KW-0479">Metal-binding</keyword>
<dbReference type="SUPFAM" id="SSF50022">
    <property type="entry name" value="ISP domain"/>
    <property type="match status" value="1"/>
</dbReference>
<keyword evidence="6" id="KW-0274">FAD</keyword>
<evidence type="ECO:0000313" key="8">
    <source>
        <dbReference type="EMBL" id="PRP84521.1"/>
    </source>
</evidence>
<sequence length="602" mass="65672">MEVLTFVSTSGGTECGSLTENSRDVSRYRGVTCTSGPYFHHLTACGSDHILFGGDSRGEHIYTHDPSSTPTRTQLLSTPLQKKTTYIRMASTATSDGELGFVSSGKSLPYWYEPKGKPMIHDKFPTLEADTTADVTIIGGGIAGVTAAYLLASAGKSVILLEDGLLASGESGRTTGHVFNGLDDRYSAIEKSFKKEGSKLVARSLTEAIQTMEDIIKKENIDCDWVRLPGYLFIGGDWTEKDLKQEYQAALDAGIDVTMLDTAPDFNSGPAILFPKQGQIHITKYIQGLADAAVNKGAKIYTRTHVKQIVGKEGQVVTLNDKKVTSKHIIQATNVPINDVVTMWTKMKGYRTYALSAKVPKGSVSLSLWWDTMDPYNYVRINKGTDDSHDVIIVGGQDHPVGTQFNTEERYDNLYKWLKERFPQTGEIINKWSGQVTEPFDGLPFIGQNPGDAEGVLIITGDSGMGMTNATLGAMINTDIILGKSNPYADIYSPSRQTITHSFKETVMENIETQSQYLDWVRPGQVSGCGAIIRKGLKPVAVYRDEAGQVHTRTAVCPHLGAIVQWNDAEKSWDCPAHGSRFNAKGAPICGPAINPLAEVKV</sequence>
<dbReference type="InterPro" id="IPR038010">
    <property type="entry name" value="YhfW_C"/>
</dbReference>
<dbReference type="InterPro" id="IPR036188">
    <property type="entry name" value="FAD/NAD-bd_sf"/>
</dbReference>
<dbReference type="Pfam" id="PF01266">
    <property type="entry name" value="DAO"/>
    <property type="match status" value="1"/>
</dbReference>